<name>A0A4R8HFP7_9FIRM</name>
<dbReference type="EMBL" id="SOEG01000002">
    <property type="protein sequence ID" value="TDX58935.1"/>
    <property type="molecule type" value="Genomic_DNA"/>
</dbReference>
<dbReference type="Gene3D" id="3.40.50.11190">
    <property type="match status" value="1"/>
</dbReference>
<dbReference type="AlphaFoldDB" id="A0A4R8HFP7"/>
<evidence type="ECO:0000256" key="2">
    <source>
        <dbReference type="PIRSR" id="PIRSR620023-2"/>
    </source>
</evidence>
<proteinExistence type="predicted"/>
<feature type="binding site" evidence="2">
    <location>
        <position position="151"/>
    </location>
    <ligand>
        <name>substrate</name>
    </ligand>
</feature>
<dbReference type="PANTHER" id="PTHR21015:SF22">
    <property type="entry name" value="GLYCOSYLTRANSFERASE"/>
    <property type="match status" value="1"/>
</dbReference>
<dbReference type="InterPro" id="IPR020023">
    <property type="entry name" value="PseG"/>
</dbReference>
<dbReference type="InterPro" id="IPR007235">
    <property type="entry name" value="Glyco_trans_28_C"/>
</dbReference>
<feature type="binding site" evidence="2">
    <location>
        <position position="256"/>
    </location>
    <ligand>
        <name>substrate</name>
    </ligand>
</feature>
<evidence type="ECO:0000256" key="1">
    <source>
        <dbReference type="PIRSR" id="PIRSR620023-1"/>
    </source>
</evidence>
<evidence type="ECO:0000313" key="5">
    <source>
        <dbReference type="Proteomes" id="UP000295832"/>
    </source>
</evidence>
<dbReference type="PANTHER" id="PTHR21015">
    <property type="entry name" value="UDP-N-ACETYLGLUCOSAMINE--N-ACETYLMURAMYL-(PENTAPEPTIDE) PYROPHOSPHORYL-UNDECAPRENOL N-ACETYLGLUCOSAMINE TRANSFERASE 1"/>
    <property type="match status" value="1"/>
</dbReference>
<dbReference type="Proteomes" id="UP000295832">
    <property type="component" value="Unassembled WGS sequence"/>
</dbReference>
<protein>
    <submittedName>
        <fullName evidence="4">UDP-2,4-diacetamido-2,4, 6-trideoxy-beta-L-altropyranose hydrolase</fullName>
    </submittedName>
</protein>
<accession>A0A4R8HFP7</accession>
<reference evidence="4 5" key="1">
    <citation type="submission" date="2019-03" db="EMBL/GenBank/DDBJ databases">
        <title>Subsurface microbial communities from deep shales in Ohio and West Virginia, USA.</title>
        <authorList>
            <person name="Wrighton K."/>
        </authorList>
    </citation>
    <scope>NUCLEOTIDE SEQUENCE [LARGE SCALE GENOMIC DNA]</scope>
    <source>
        <strain evidence="4 5">MSL 6dP</strain>
    </source>
</reference>
<evidence type="ECO:0000259" key="3">
    <source>
        <dbReference type="Pfam" id="PF04101"/>
    </source>
</evidence>
<dbReference type="Pfam" id="PF04101">
    <property type="entry name" value="Glyco_tran_28_C"/>
    <property type="match status" value="1"/>
</dbReference>
<keyword evidence="4" id="KW-0378">Hydrolase</keyword>
<dbReference type="SUPFAM" id="SSF53756">
    <property type="entry name" value="UDP-Glycosyltransferase/glycogen phosphorylase"/>
    <property type="match status" value="1"/>
</dbReference>
<dbReference type="NCBIfam" id="TIGR03590">
    <property type="entry name" value="PseG"/>
    <property type="match status" value="1"/>
</dbReference>
<dbReference type="GO" id="GO:0016758">
    <property type="term" value="F:hexosyltransferase activity"/>
    <property type="evidence" value="ECO:0007669"/>
    <property type="project" value="InterPro"/>
</dbReference>
<evidence type="ECO:0000313" key="4">
    <source>
        <dbReference type="EMBL" id="TDX58935.1"/>
    </source>
</evidence>
<dbReference type="Gene3D" id="3.40.50.2000">
    <property type="entry name" value="Glycogen Phosphorylase B"/>
    <property type="match status" value="1"/>
</dbReference>
<gene>
    <name evidence="4" type="ORF">C7959_10273</name>
</gene>
<dbReference type="GO" id="GO:0016787">
    <property type="term" value="F:hydrolase activity"/>
    <property type="evidence" value="ECO:0007669"/>
    <property type="project" value="UniProtKB-KW"/>
</dbReference>
<feature type="active site" description="Proton acceptor" evidence="1">
    <location>
        <position position="18"/>
    </location>
</feature>
<sequence length="340" mass="37688">MNKIAFRADGGEEIGMGHMMRCLALAKAFPAGIKVYFITKDNQSVKALLKRKNIEILSIDKKLSINDEIKSVKELILSNKINILITDSYQIDREYLLKLKKVVGKLVSIHDSDPFIFPSDMIINGNIYASNLDYNSKGAELLLGNKYTLMREEFANLPHKKIQKKVDNILVTVGGGDPLNLTPKILASLARLSKENRNDLHIDVVIGPSFNNIAEIIEIVRSIDLEISLHFKIKKMSQLMLNSDLAISAGGGTLYELAACGIPAIVLLQAENQILAAEKMDQKGSIINLGFGDQIELEELISTIGEVIKDFSKREEMSRIGQQLVDGLGAKRCVRKILSI</sequence>
<keyword evidence="5" id="KW-1185">Reference proteome</keyword>
<comment type="caution">
    <text evidence="4">The sequence shown here is derived from an EMBL/GenBank/DDBJ whole genome shotgun (WGS) entry which is preliminary data.</text>
</comment>
<dbReference type="RefSeq" id="WP_134114516.1">
    <property type="nucleotide sequence ID" value="NZ_SOEG01000002.1"/>
</dbReference>
<organism evidence="4 5">
    <name type="scientific">Orenia marismortui</name>
    <dbReference type="NCBI Taxonomy" id="46469"/>
    <lineage>
        <taxon>Bacteria</taxon>
        <taxon>Bacillati</taxon>
        <taxon>Bacillota</taxon>
        <taxon>Clostridia</taxon>
        <taxon>Halanaerobiales</taxon>
        <taxon>Halobacteroidaceae</taxon>
        <taxon>Orenia</taxon>
    </lineage>
</organism>
<feature type="domain" description="Glycosyl transferase family 28 C-terminal" evidence="3">
    <location>
        <begin position="169"/>
        <end position="320"/>
    </location>
</feature>